<evidence type="ECO:0000259" key="7">
    <source>
        <dbReference type="Pfam" id="PF16355"/>
    </source>
</evidence>
<dbReference type="InterPro" id="IPR013783">
    <property type="entry name" value="Ig-like_fold"/>
</dbReference>
<feature type="domain" description="Glycoside hydrolase family 2 catalytic" evidence="5">
    <location>
        <begin position="314"/>
        <end position="473"/>
    </location>
</feature>
<dbReference type="Pfam" id="PF02837">
    <property type="entry name" value="Glyco_hydro_2_N"/>
    <property type="match status" value="1"/>
</dbReference>
<evidence type="ECO:0000259" key="8">
    <source>
        <dbReference type="Pfam" id="PF18565"/>
    </source>
</evidence>
<organism evidence="9 10">
    <name type="scientific">Zunongwangia mangrovi</name>
    <dbReference type="NCBI Taxonomy" id="1334022"/>
    <lineage>
        <taxon>Bacteria</taxon>
        <taxon>Pseudomonadati</taxon>
        <taxon>Bacteroidota</taxon>
        <taxon>Flavobacteriia</taxon>
        <taxon>Flavobacteriales</taxon>
        <taxon>Flavobacteriaceae</taxon>
        <taxon>Zunongwangia</taxon>
    </lineage>
</organism>
<evidence type="ECO:0000313" key="9">
    <source>
        <dbReference type="EMBL" id="SFC44775.1"/>
    </source>
</evidence>
<evidence type="ECO:0000256" key="3">
    <source>
        <dbReference type="ARBA" id="ARBA00023295"/>
    </source>
</evidence>
<evidence type="ECO:0000313" key="10">
    <source>
        <dbReference type="Proteomes" id="UP000199438"/>
    </source>
</evidence>
<gene>
    <name evidence="9" type="ORF">SAMN04487907_104211</name>
</gene>
<dbReference type="InterPro" id="IPR048229">
    <property type="entry name" value="GalB-like"/>
</dbReference>
<reference evidence="10" key="1">
    <citation type="submission" date="2016-10" db="EMBL/GenBank/DDBJ databases">
        <authorList>
            <person name="Varghese N."/>
            <person name="Submissions S."/>
        </authorList>
    </citation>
    <scope>NUCLEOTIDE SEQUENCE [LARGE SCALE GENOMIC DNA]</scope>
    <source>
        <strain evidence="10">DSM 24499</strain>
    </source>
</reference>
<dbReference type="Pfam" id="PF00703">
    <property type="entry name" value="Glyco_hydro_2"/>
    <property type="match status" value="1"/>
</dbReference>
<dbReference type="PROSITE" id="PS00608">
    <property type="entry name" value="GLYCOSYL_HYDROL_F2_2"/>
    <property type="match status" value="1"/>
</dbReference>
<dbReference type="Gene3D" id="3.20.20.80">
    <property type="entry name" value="Glycosidases"/>
    <property type="match status" value="1"/>
</dbReference>
<feature type="domain" description="Glycoside hydrolase family 2 immunoglobulin-like beta-sandwich" evidence="4">
    <location>
        <begin position="196"/>
        <end position="307"/>
    </location>
</feature>
<dbReference type="InterPro" id="IPR006101">
    <property type="entry name" value="Glyco_hydro_2"/>
</dbReference>
<evidence type="ECO:0000259" key="6">
    <source>
        <dbReference type="Pfam" id="PF02837"/>
    </source>
</evidence>
<dbReference type="AlphaFoldDB" id="A0A1I1J8R3"/>
<keyword evidence="2" id="KW-0378">Hydrolase</keyword>
<dbReference type="InterPro" id="IPR032311">
    <property type="entry name" value="DUF4982"/>
</dbReference>
<keyword evidence="3" id="KW-0326">Glycosidase</keyword>
<dbReference type="EMBL" id="FOKV01000004">
    <property type="protein sequence ID" value="SFC44775.1"/>
    <property type="molecule type" value="Genomic_DNA"/>
</dbReference>
<dbReference type="InterPro" id="IPR017853">
    <property type="entry name" value="GH"/>
</dbReference>
<dbReference type="Pfam" id="PF16355">
    <property type="entry name" value="DUF4982"/>
    <property type="match status" value="1"/>
</dbReference>
<comment type="similarity">
    <text evidence="1">Belongs to the glycosyl hydrolase 2 family.</text>
</comment>
<dbReference type="Pfam" id="PF02836">
    <property type="entry name" value="Glyco_hydro_2_C"/>
    <property type="match status" value="1"/>
</dbReference>
<dbReference type="SUPFAM" id="SSF49785">
    <property type="entry name" value="Galactose-binding domain-like"/>
    <property type="match status" value="1"/>
</dbReference>
<feature type="domain" description="Glycosyl hydrolases family 2 sugar binding" evidence="6">
    <location>
        <begin position="41"/>
        <end position="191"/>
    </location>
</feature>
<dbReference type="PANTHER" id="PTHR42732">
    <property type="entry name" value="BETA-GALACTOSIDASE"/>
    <property type="match status" value="1"/>
</dbReference>
<proteinExistence type="inferred from homology"/>
<dbReference type="RefSeq" id="WP_092542739.1">
    <property type="nucleotide sequence ID" value="NZ_FOKV01000004.1"/>
</dbReference>
<dbReference type="InterPro" id="IPR051913">
    <property type="entry name" value="GH2_Domain-Containing"/>
</dbReference>
<dbReference type="InterPro" id="IPR008979">
    <property type="entry name" value="Galactose-bd-like_sf"/>
</dbReference>
<name>A0A1I1J8R3_9FLAO</name>
<evidence type="ECO:0000259" key="5">
    <source>
        <dbReference type="Pfam" id="PF02836"/>
    </source>
</evidence>
<dbReference type="Proteomes" id="UP000199438">
    <property type="component" value="Unassembled WGS sequence"/>
</dbReference>
<dbReference type="Gene3D" id="2.60.120.260">
    <property type="entry name" value="Galactose-binding domain-like"/>
    <property type="match status" value="1"/>
</dbReference>
<evidence type="ECO:0000256" key="1">
    <source>
        <dbReference type="ARBA" id="ARBA00007401"/>
    </source>
</evidence>
<dbReference type="SUPFAM" id="SSF49303">
    <property type="entry name" value="beta-Galactosidase/glucuronidase domain"/>
    <property type="match status" value="1"/>
</dbReference>
<keyword evidence="10" id="KW-1185">Reference proteome</keyword>
<dbReference type="Gene3D" id="2.60.40.10">
    <property type="entry name" value="Immunoglobulins"/>
    <property type="match status" value="3"/>
</dbReference>
<protein>
    <submittedName>
        <fullName evidence="9">Beta-galactosidase</fullName>
    </submittedName>
</protein>
<dbReference type="InterPro" id="IPR006102">
    <property type="entry name" value="Ig-like_GH2"/>
</dbReference>
<dbReference type="InterPro" id="IPR006104">
    <property type="entry name" value="Glyco_hydro_2_N"/>
</dbReference>
<feature type="domain" description="Glycoside hydrolase family 2" evidence="8">
    <location>
        <begin position="711"/>
        <end position="813"/>
    </location>
</feature>
<dbReference type="InterPro" id="IPR040605">
    <property type="entry name" value="Glyco_hydro2_dom5"/>
</dbReference>
<dbReference type="PROSITE" id="PS51257">
    <property type="entry name" value="PROKAR_LIPOPROTEIN"/>
    <property type="match status" value="1"/>
</dbReference>
<dbReference type="STRING" id="1334022.SAMN04487907_104211"/>
<dbReference type="NCBIfam" id="NF041463">
    <property type="entry name" value="GalB"/>
    <property type="match status" value="1"/>
</dbReference>
<dbReference type="PRINTS" id="PR00132">
    <property type="entry name" value="GLHYDRLASE2"/>
</dbReference>
<sequence length="818" mass="93369">MKQYYKNVQFKEAIYCLILLCLFSACDEEQDTNEVEGRIVQNFNANWNFQLGEHPEAKNDSIDLSNWRKLDVPHDWSIEGEFSEEHPTKPEGGALPAGIGWYRKTFEVPEDWNNRNVFISFDGIYRNSEVWVNGEYLGKRPFGYISFQYDLTPFIKFGESNVIAVKVDNLAQPNSRWYTGSGIYRNVRLIAKSKIHIDHRGTFVTTPYVSKDSAKVNLKVNIKSSLTDTLKGLKLKSVILDKDGMEIAAHAQEVQMSGKDSLEIAQNFSISNPKLWSPENPYLYTIKTSIHQDGKLLDHTETPLGIRKFHFDAKKGFFLNGESTKIKGVCLHHDNGALGAAINIHALERKLKLLKEMGTNAIRMAHNPPSPEMLELTDKMGFIVQDEAFDVWKKGKVNQDYQTDWDDWYEKDLKAMLYRDRNHPSIMMWSIGNEIREQFDSTGVEMTKELVDIVKSVDTTRPVTLALTENVPEKNYIWQSGALDLLGFNYKHEAYEDLPNRFPDQKFLSSESVSGLMTRGHYDMPSNERRNWPPAHNEEFDGNDDYTVSAYDQVSAYWGSTHEETWKTVKKLDHMAGMFVWTGFDYLGEPIPYPYPARSSYFGIIDLAGFPKDIYYMYQSEWSDEDVLHIFPHWNWGKGETIDVWAYYNNADEVELFLNGKSLGIKSKEGDDLHISWSVEFEPGTLKAVSRKDGQTVLERTIQTAGEPAKIELKADKKEMISDKNDLVYVTVNITDKNGVLAPRADNLLKFEVSGGGKIIGVDNGYQASLESFKGKKRKAFNGKCLVIIQSNGKSEIVQLRVTSEGLESENITIQIKD</sequence>
<feature type="domain" description="DUF4982" evidence="7">
    <location>
        <begin position="639"/>
        <end position="697"/>
    </location>
</feature>
<dbReference type="InterPro" id="IPR036156">
    <property type="entry name" value="Beta-gal/glucu_dom_sf"/>
</dbReference>
<dbReference type="GO" id="GO:0004553">
    <property type="term" value="F:hydrolase activity, hydrolyzing O-glycosyl compounds"/>
    <property type="evidence" value="ECO:0007669"/>
    <property type="project" value="InterPro"/>
</dbReference>
<dbReference type="InterPro" id="IPR006103">
    <property type="entry name" value="Glyco_hydro_2_cat"/>
</dbReference>
<dbReference type="SUPFAM" id="SSF51445">
    <property type="entry name" value="(Trans)glycosidases"/>
    <property type="match status" value="1"/>
</dbReference>
<evidence type="ECO:0000259" key="4">
    <source>
        <dbReference type="Pfam" id="PF00703"/>
    </source>
</evidence>
<dbReference type="Pfam" id="PF18565">
    <property type="entry name" value="Glyco_hydro2_C5"/>
    <property type="match status" value="1"/>
</dbReference>
<dbReference type="OrthoDB" id="9801077at2"/>
<evidence type="ECO:0000256" key="2">
    <source>
        <dbReference type="ARBA" id="ARBA00022801"/>
    </source>
</evidence>
<dbReference type="GO" id="GO:0005975">
    <property type="term" value="P:carbohydrate metabolic process"/>
    <property type="evidence" value="ECO:0007669"/>
    <property type="project" value="InterPro"/>
</dbReference>
<dbReference type="InterPro" id="IPR023232">
    <property type="entry name" value="Glyco_hydro_2_AS"/>
</dbReference>
<accession>A0A1I1J8R3</accession>
<dbReference type="PANTHER" id="PTHR42732:SF1">
    <property type="entry name" value="BETA-MANNOSIDASE"/>
    <property type="match status" value="1"/>
</dbReference>